<dbReference type="InterPro" id="IPR007948">
    <property type="entry name" value="DUF736"/>
</dbReference>
<proteinExistence type="predicted"/>
<dbReference type="Pfam" id="PF05284">
    <property type="entry name" value="DUF736"/>
    <property type="match status" value="1"/>
</dbReference>
<sequence>MTQIGRFVATPEGYLGELWTLTLHADLCLVAVAPGGGETMPDYRIYIGSDDQGAEVGAGWKKIGERAGAYVSLLIDDPAFSRPIRANLLHSDVDGAHYLLWTRPARQHREG</sequence>
<dbReference type="OrthoDB" id="9811595at2"/>
<evidence type="ECO:0000313" key="2">
    <source>
        <dbReference type="Proteomes" id="UP000319931"/>
    </source>
</evidence>
<name>A0A502FFG3_9SPHN</name>
<organism evidence="1 2">
    <name type="scientific">Sphingomonas glacialis</name>
    <dbReference type="NCBI Taxonomy" id="658225"/>
    <lineage>
        <taxon>Bacteria</taxon>
        <taxon>Pseudomonadati</taxon>
        <taxon>Pseudomonadota</taxon>
        <taxon>Alphaproteobacteria</taxon>
        <taxon>Sphingomonadales</taxon>
        <taxon>Sphingomonadaceae</taxon>
        <taxon>Sphingomonas</taxon>
    </lineage>
</organism>
<gene>
    <name evidence="1" type="ORF">EAH76_21875</name>
</gene>
<accession>A0A502FFG3</accession>
<keyword evidence="2" id="KW-1185">Reference proteome</keyword>
<evidence type="ECO:0000313" key="1">
    <source>
        <dbReference type="EMBL" id="TPG48066.1"/>
    </source>
</evidence>
<dbReference type="RefSeq" id="WP_140852393.1">
    <property type="nucleotide sequence ID" value="NZ_RCZC01000010.1"/>
</dbReference>
<dbReference type="AlphaFoldDB" id="A0A502FFG3"/>
<dbReference type="EMBL" id="RCZC01000010">
    <property type="protein sequence ID" value="TPG48066.1"/>
    <property type="molecule type" value="Genomic_DNA"/>
</dbReference>
<reference evidence="1 2" key="1">
    <citation type="journal article" date="2019" name="Environ. Microbiol.">
        <title>Species interactions and distinct microbial communities in high Arctic permafrost affected cryosols are associated with the CH4 and CO2 gas fluxes.</title>
        <authorList>
            <person name="Altshuler I."/>
            <person name="Hamel J."/>
            <person name="Turney S."/>
            <person name="Magnuson E."/>
            <person name="Levesque R."/>
            <person name="Greer C."/>
            <person name="Whyte L.G."/>
        </authorList>
    </citation>
    <scope>NUCLEOTIDE SEQUENCE [LARGE SCALE GENOMIC DNA]</scope>
    <source>
        <strain evidence="1 2">E6.1</strain>
    </source>
</reference>
<dbReference type="Proteomes" id="UP000319931">
    <property type="component" value="Unassembled WGS sequence"/>
</dbReference>
<protein>
    <submittedName>
        <fullName evidence="1">DUF736 domain-containing protein</fullName>
    </submittedName>
</protein>
<comment type="caution">
    <text evidence="1">The sequence shown here is derived from an EMBL/GenBank/DDBJ whole genome shotgun (WGS) entry which is preliminary data.</text>
</comment>